<dbReference type="Proteomes" id="UP000681722">
    <property type="component" value="Unassembled WGS sequence"/>
</dbReference>
<evidence type="ECO:0000256" key="2">
    <source>
        <dbReference type="SAM" id="MobiDB-lite"/>
    </source>
</evidence>
<proteinExistence type="predicted"/>
<organism evidence="3 7">
    <name type="scientific">Didymodactylos carnosus</name>
    <dbReference type="NCBI Taxonomy" id="1234261"/>
    <lineage>
        <taxon>Eukaryota</taxon>
        <taxon>Metazoa</taxon>
        <taxon>Spiralia</taxon>
        <taxon>Gnathifera</taxon>
        <taxon>Rotifera</taxon>
        <taxon>Eurotatoria</taxon>
        <taxon>Bdelloidea</taxon>
        <taxon>Philodinida</taxon>
        <taxon>Philodinidae</taxon>
        <taxon>Didymodactylos</taxon>
    </lineage>
</organism>
<dbReference type="EMBL" id="CAJNOK010009628">
    <property type="protein sequence ID" value="CAF1094605.1"/>
    <property type="molecule type" value="Genomic_DNA"/>
</dbReference>
<keyword evidence="7" id="KW-1185">Reference proteome</keyword>
<feature type="compositionally biased region" description="Low complexity" evidence="2">
    <location>
        <begin position="1"/>
        <end position="12"/>
    </location>
</feature>
<dbReference type="EMBL" id="CAJOBA010009646">
    <property type="protein sequence ID" value="CAF3856086.1"/>
    <property type="molecule type" value="Genomic_DNA"/>
</dbReference>
<evidence type="ECO:0000256" key="1">
    <source>
        <dbReference type="SAM" id="Coils"/>
    </source>
</evidence>
<accession>A0A814BEI4</accession>
<feature type="compositionally biased region" description="Polar residues" evidence="2">
    <location>
        <begin position="13"/>
        <end position="25"/>
    </location>
</feature>
<evidence type="ECO:0000313" key="4">
    <source>
        <dbReference type="EMBL" id="CAF1094605.1"/>
    </source>
</evidence>
<dbReference type="EMBL" id="CAJOBC010001892">
    <property type="protein sequence ID" value="CAF3704470.1"/>
    <property type="molecule type" value="Genomic_DNA"/>
</dbReference>
<name>A0A814BEI4_9BILA</name>
<keyword evidence="1" id="KW-0175">Coiled coil</keyword>
<protein>
    <submittedName>
        <fullName evidence="3">Uncharacterized protein</fullName>
    </submittedName>
</protein>
<dbReference type="Proteomes" id="UP000677228">
    <property type="component" value="Unassembled WGS sequence"/>
</dbReference>
<sequence length="385" mass="44115">MHHSTTSTSSSSVKRQCTSTTTPSLNGLPKRVRNDDSPRSSDITTSPCFSSRDENSNKSSLSVDSPKSSYALDLLLNADRRLNKKGLNESSFSIQENASHNDSSSSSSTLSNTLPAFTSHDLLNYVDQKVLDTKVKRVTSVNDLLQANIKRMKVEHINTVQKLESENEQTLRYEIKQLHSKFNEMESSLNDKDKQLNSNLLDNSNSASLDQRIIVLQNEKLDLNSKFEQMRSSNLVATVRMEQVISKLKQELVDNQNQIKVLQSENERVSSLWKSDHERLIQNENLILILQKLVALEHNKSKNSTSELLKPSMVDDINRMRGVKYENDQLQKEIELLKLKCIEKASRDEEIRRLRKQVDVNNDYHHQLAIKELEIERLRKELALK</sequence>
<gene>
    <name evidence="3" type="ORF">GPM918_LOCUS9912</name>
    <name evidence="4" type="ORF">OVA965_LOCUS18986</name>
    <name evidence="5" type="ORF">SRO942_LOCUS9913</name>
    <name evidence="6" type="ORF">TMI583_LOCUS18999</name>
</gene>
<feature type="coiled-coil region" evidence="1">
    <location>
        <begin position="320"/>
        <end position="381"/>
    </location>
</feature>
<evidence type="ECO:0000313" key="5">
    <source>
        <dbReference type="EMBL" id="CAF3704470.1"/>
    </source>
</evidence>
<dbReference type="EMBL" id="CAJNOQ010001892">
    <property type="protein sequence ID" value="CAF0925845.1"/>
    <property type="molecule type" value="Genomic_DNA"/>
</dbReference>
<evidence type="ECO:0000313" key="7">
    <source>
        <dbReference type="Proteomes" id="UP000663829"/>
    </source>
</evidence>
<dbReference type="Proteomes" id="UP000663829">
    <property type="component" value="Unassembled WGS sequence"/>
</dbReference>
<reference evidence="3" key="1">
    <citation type="submission" date="2021-02" db="EMBL/GenBank/DDBJ databases">
        <authorList>
            <person name="Nowell W R."/>
        </authorList>
    </citation>
    <scope>NUCLEOTIDE SEQUENCE</scope>
</reference>
<feature type="compositionally biased region" description="Polar residues" evidence="2">
    <location>
        <begin position="40"/>
        <end position="49"/>
    </location>
</feature>
<dbReference type="Proteomes" id="UP000682733">
    <property type="component" value="Unassembled WGS sequence"/>
</dbReference>
<comment type="caution">
    <text evidence="3">The sequence shown here is derived from an EMBL/GenBank/DDBJ whole genome shotgun (WGS) entry which is preliminary data.</text>
</comment>
<evidence type="ECO:0000313" key="3">
    <source>
        <dbReference type="EMBL" id="CAF0925845.1"/>
    </source>
</evidence>
<dbReference type="AlphaFoldDB" id="A0A814BEI4"/>
<evidence type="ECO:0000313" key="6">
    <source>
        <dbReference type="EMBL" id="CAF3856086.1"/>
    </source>
</evidence>
<feature type="region of interest" description="Disordered" evidence="2">
    <location>
        <begin position="1"/>
        <end position="65"/>
    </location>
</feature>